<evidence type="ECO:0000256" key="7">
    <source>
        <dbReference type="ARBA" id="ARBA00022989"/>
    </source>
</evidence>
<evidence type="ECO:0000256" key="5">
    <source>
        <dbReference type="ARBA" id="ARBA00022792"/>
    </source>
</evidence>
<dbReference type="Proteomes" id="UP001195483">
    <property type="component" value="Unassembled WGS sequence"/>
</dbReference>
<comment type="pathway">
    <text evidence="2">Energy metabolism; oxidative phosphorylation.</text>
</comment>
<dbReference type="AlphaFoldDB" id="A0AAE0TFK4"/>
<reference evidence="11" key="3">
    <citation type="submission" date="2023-05" db="EMBL/GenBank/DDBJ databases">
        <authorList>
            <person name="Smith C.H."/>
        </authorList>
    </citation>
    <scope>NUCLEOTIDE SEQUENCE</scope>
    <source>
        <strain evidence="11">CHS0354</strain>
        <tissue evidence="11">Mantle</tissue>
    </source>
</reference>
<keyword evidence="9" id="KW-0472">Membrane</keyword>
<name>A0AAE0TFK4_9BIVA</name>
<dbReference type="Gene3D" id="4.10.95.10">
    <property type="entry name" value="Cytochrome c oxidase, subunit VIa"/>
    <property type="match status" value="1"/>
</dbReference>
<dbReference type="InterPro" id="IPR001349">
    <property type="entry name" value="Cyt_c_oxidase_su6a"/>
</dbReference>
<dbReference type="EMBL" id="JAEAOA010001348">
    <property type="protein sequence ID" value="KAK3609487.1"/>
    <property type="molecule type" value="Genomic_DNA"/>
</dbReference>
<reference evidence="11" key="1">
    <citation type="journal article" date="2021" name="Genome Biol. Evol.">
        <title>A High-Quality Reference Genome for a Parasitic Bivalve with Doubly Uniparental Inheritance (Bivalvia: Unionida).</title>
        <authorList>
            <person name="Smith C.H."/>
        </authorList>
    </citation>
    <scope>NUCLEOTIDE SEQUENCE</scope>
    <source>
        <strain evidence="11">CHS0354</strain>
    </source>
</reference>
<evidence type="ECO:0008006" key="13">
    <source>
        <dbReference type="Google" id="ProtNLM"/>
    </source>
</evidence>
<evidence type="ECO:0000256" key="4">
    <source>
        <dbReference type="ARBA" id="ARBA00022692"/>
    </source>
</evidence>
<evidence type="ECO:0000256" key="1">
    <source>
        <dbReference type="ARBA" id="ARBA00004434"/>
    </source>
</evidence>
<dbReference type="InterPro" id="IPR036418">
    <property type="entry name" value="Cyt_c_oxidase_su6a_sf"/>
</dbReference>
<evidence type="ECO:0000256" key="10">
    <source>
        <dbReference type="RuleBase" id="RU004396"/>
    </source>
</evidence>
<keyword evidence="6" id="KW-0809">Transit peptide</keyword>
<evidence type="ECO:0000256" key="2">
    <source>
        <dbReference type="ARBA" id="ARBA00004673"/>
    </source>
</evidence>
<evidence type="ECO:0000256" key="9">
    <source>
        <dbReference type="ARBA" id="ARBA00023136"/>
    </source>
</evidence>
<dbReference type="PANTHER" id="PTHR11504">
    <property type="entry name" value="CYTOCHROME C OXIDASE POLYPEPTIDE VIA"/>
    <property type="match status" value="1"/>
</dbReference>
<proteinExistence type="inferred from homology"/>
<comment type="caution">
    <text evidence="11">The sequence shown here is derived from an EMBL/GenBank/DDBJ whole genome shotgun (WGS) entry which is preliminary data.</text>
</comment>
<keyword evidence="5" id="KW-0999">Mitochondrion inner membrane</keyword>
<evidence type="ECO:0000313" key="11">
    <source>
        <dbReference type="EMBL" id="KAK3609487.1"/>
    </source>
</evidence>
<keyword evidence="12" id="KW-1185">Reference proteome</keyword>
<gene>
    <name evidence="11" type="ORF">CHS0354_022247</name>
</gene>
<reference evidence="11" key="2">
    <citation type="journal article" date="2021" name="Genome Biol. Evol.">
        <title>Developing a high-quality reference genome for a parasitic bivalve with doubly uniparental inheritance (Bivalvia: Unionida).</title>
        <authorList>
            <person name="Smith C.H."/>
        </authorList>
    </citation>
    <scope>NUCLEOTIDE SEQUENCE</scope>
    <source>
        <strain evidence="11">CHS0354</strain>
        <tissue evidence="11">Mantle</tissue>
    </source>
</reference>
<dbReference type="GO" id="GO:0006123">
    <property type="term" value="P:mitochondrial electron transport, cytochrome c to oxygen"/>
    <property type="evidence" value="ECO:0007669"/>
    <property type="project" value="TreeGrafter"/>
</dbReference>
<evidence type="ECO:0000256" key="8">
    <source>
        <dbReference type="ARBA" id="ARBA00023128"/>
    </source>
</evidence>
<dbReference type="GO" id="GO:0030234">
    <property type="term" value="F:enzyme regulator activity"/>
    <property type="evidence" value="ECO:0007669"/>
    <property type="project" value="TreeGrafter"/>
</dbReference>
<dbReference type="GO" id="GO:0005743">
    <property type="term" value="C:mitochondrial inner membrane"/>
    <property type="evidence" value="ECO:0007669"/>
    <property type="project" value="UniProtKB-SubCell"/>
</dbReference>
<evidence type="ECO:0000256" key="6">
    <source>
        <dbReference type="ARBA" id="ARBA00022946"/>
    </source>
</evidence>
<dbReference type="FunFam" id="4.10.95.10:FF:000001">
    <property type="entry name" value="Cytochrome c oxidase subunit 6A, mitochondrial"/>
    <property type="match status" value="1"/>
</dbReference>
<keyword evidence="7" id="KW-1133">Transmembrane helix</keyword>
<dbReference type="SUPFAM" id="SSF81411">
    <property type="entry name" value="Mitochondrial cytochrome c oxidase subunit VIa"/>
    <property type="match status" value="1"/>
</dbReference>
<evidence type="ECO:0000256" key="3">
    <source>
        <dbReference type="ARBA" id="ARBA00005553"/>
    </source>
</evidence>
<evidence type="ECO:0000313" key="12">
    <source>
        <dbReference type="Proteomes" id="UP001195483"/>
    </source>
</evidence>
<dbReference type="PANTHER" id="PTHR11504:SF0">
    <property type="entry name" value="CYTOCHROME C OXIDASE SUBUNIT"/>
    <property type="match status" value="1"/>
</dbReference>
<comment type="subcellular location">
    <subcellularLocation>
        <location evidence="1">Mitochondrion inner membrane</location>
        <topology evidence="1">Single-pass membrane protein</topology>
    </subcellularLocation>
</comment>
<accession>A0AAE0TFK4</accession>
<sequence>MASRFGAFTLGLRRYATAAVGGAHHESSMKRWKYLTFFVALPGISLCYYNAFIVGEEHSRPDFIEYEYLRRRTKPFPWGDGNHTLFHNPQTNALPGIGYEEELEHRHH</sequence>
<organism evidence="11 12">
    <name type="scientific">Potamilus streckersoni</name>
    <dbReference type="NCBI Taxonomy" id="2493646"/>
    <lineage>
        <taxon>Eukaryota</taxon>
        <taxon>Metazoa</taxon>
        <taxon>Spiralia</taxon>
        <taxon>Lophotrochozoa</taxon>
        <taxon>Mollusca</taxon>
        <taxon>Bivalvia</taxon>
        <taxon>Autobranchia</taxon>
        <taxon>Heteroconchia</taxon>
        <taxon>Palaeoheterodonta</taxon>
        <taxon>Unionida</taxon>
        <taxon>Unionoidea</taxon>
        <taxon>Unionidae</taxon>
        <taxon>Ambleminae</taxon>
        <taxon>Lampsilini</taxon>
        <taxon>Potamilus</taxon>
    </lineage>
</organism>
<keyword evidence="4" id="KW-0812">Transmembrane</keyword>
<dbReference type="Pfam" id="PF02046">
    <property type="entry name" value="COX6A"/>
    <property type="match status" value="1"/>
</dbReference>
<comment type="similarity">
    <text evidence="3 10">Belongs to the cytochrome c oxidase subunit 6A family.</text>
</comment>
<keyword evidence="8" id="KW-0496">Mitochondrion</keyword>
<protein>
    <recommendedName>
        <fullName evidence="13">Cytochrome c oxidase subunit</fullName>
    </recommendedName>
</protein>